<evidence type="ECO:0000313" key="2">
    <source>
        <dbReference type="EMBL" id="TSE07633.1"/>
    </source>
</evidence>
<accession>A0A8T9APK2</accession>
<dbReference type="GO" id="GO:0004352">
    <property type="term" value="F:glutamate dehydrogenase (NAD+) activity"/>
    <property type="evidence" value="ECO:0007669"/>
    <property type="project" value="InterPro"/>
</dbReference>
<dbReference type="Proteomes" id="UP000235507">
    <property type="component" value="Unassembled WGS sequence"/>
</dbReference>
<feature type="non-terminal residue" evidence="2">
    <location>
        <position position="1"/>
    </location>
</feature>
<evidence type="ECO:0000313" key="3">
    <source>
        <dbReference type="Proteomes" id="UP000235507"/>
    </source>
</evidence>
<dbReference type="AlphaFoldDB" id="A0A8T9APK2"/>
<feature type="domain" description="NAD-specific glutamate dehydrogenase C-terminal" evidence="1">
    <location>
        <begin position="8"/>
        <end position="339"/>
    </location>
</feature>
<keyword evidence="3" id="KW-1185">Reference proteome</keyword>
<dbReference type="InterPro" id="IPR007780">
    <property type="entry name" value="NAD_Glu_DH_bac"/>
</dbReference>
<dbReference type="EMBL" id="PNOT02000219">
    <property type="protein sequence ID" value="TSE07633.1"/>
    <property type="molecule type" value="Genomic_DNA"/>
</dbReference>
<evidence type="ECO:0000259" key="1">
    <source>
        <dbReference type="Pfam" id="PF21074"/>
    </source>
</evidence>
<gene>
    <name evidence="2" type="ORF">C1D09_019090</name>
</gene>
<dbReference type="PANTHER" id="PTHR43403:SF1">
    <property type="entry name" value="NAD-SPECIFIC GLUTAMATE DEHYDROGENASE"/>
    <property type="match status" value="1"/>
</dbReference>
<dbReference type="Pfam" id="PF21074">
    <property type="entry name" value="GDH_C"/>
    <property type="match status" value="1"/>
</dbReference>
<dbReference type="GO" id="GO:0006538">
    <property type="term" value="P:L-glutamate catabolic process"/>
    <property type="evidence" value="ECO:0007669"/>
    <property type="project" value="InterPro"/>
</dbReference>
<reference evidence="2" key="1">
    <citation type="submission" date="2019-07" db="EMBL/GenBank/DDBJ databases">
        <title>Mesorhizobum intechiensis sp. nov. isolated from nodules of Lotus tenuis growing in lowlands of the Flooding Pampa, Argentina.</title>
        <authorList>
            <person name="Estrella M.J."/>
            <person name="Torres Tejerizo G.A."/>
            <person name="Cumpa Velazquez L.M."/>
            <person name="Fontana F."/>
            <person name="Hansen L."/>
            <person name="Pistorio M."/>
            <person name="Sannazzaro A.I."/>
        </authorList>
    </citation>
    <scope>NUCLEOTIDE SEQUENCE</scope>
    <source>
        <strain evidence="2">BD68</strain>
    </source>
</reference>
<proteinExistence type="predicted"/>
<dbReference type="InterPro" id="IPR048381">
    <property type="entry name" value="GDH_C"/>
</dbReference>
<dbReference type="PANTHER" id="PTHR43403">
    <property type="entry name" value="NAD-SPECIFIC GLUTAMATE DEHYDROGENASE"/>
    <property type="match status" value="1"/>
</dbReference>
<sequence>LAEREARGEPLTRAELGVLLAYAKIVLFSDIVASDVPDDAHFDRDLMGYFPERMAKKYAAEIHGHRLRREIIARVVANDLVNRGGPSFVNRLQEATGRTAADVVRTFAVVRDGFALPALYSEIDALDNQIDGQTQLDLYQMVSRLIYVTSGWYLKNDAGTAPLGQRIAELQEARKALEPKLVSLLPTFSRERIEEKRHGLFKAGAPERLAEQLALSEVAELIPDIALTARAAGADIVAAAKAFFAVSDAFRIPRVEDAARSITPSDYYDQLALSRATDTIGAARRGIAVAALTGHAKAADPVAAWLEAGGERVARIRERLQALTEGGDITVSRLSVASGLMSDLTGM</sequence>
<name>A0A8T9APK2_9HYPH</name>
<dbReference type="GO" id="GO:0004069">
    <property type="term" value="F:L-aspartate:2-oxoglutarate aminotransferase activity"/>
    <property type="evidence" value="ECO:0007669"/>
    <property type="project" value="InterPro"/>
</dbReference>
<protein>
    <submittedName>
        <fullName evidence="2">NAD-glutamate dehydrogenase</fullName>
    </submittedName>
</protein>
<comment type="caution">
    <text evidence="2">The sequence shown here is derived from an EMBL/GenBank/DDBJ whole genome shotgun (WGS) entry which is preliminary data.</text>
</comment>
<organism evidence="2 3">
    <name type="scientific">Mesorhizobium intechi</name>
    <dbReference type="NCBI Taxonomy" id="537601"/>
    <lineage>
        <taxon>Bacteria</taxon>
        <taxon>Pseudomonadati</taxon>
        <taxon>Pseudomonadota</taxon>
        <taxon>Alphaproteobacteria</taxon>
        <taxon>Hyphomicrobiales</taxon>
        <taxon>Phyllobacteriaceae</taxon>
        <taxon>Mesorhizobium</taxon>
    </lineage>
</organism>